<keyword evidence="1" id="KW-0106">Calcium</keyword>
<comment type="caution">
    <text evidence="3">The sequence shown here is derived from an EMBL/GenBank/DDBJ whole genome shotgun (WGS) entry which is preliminary data.</text>
</comment>
<gene>
    <name evidence="3" type="ORF">CUNI_LOCUS16098</name>
</gene>
<reference evidence="3" key="1">
    <citation type="submission" date="2021-04" db="EMBL/GenBank/DDBJ databases">
        <authorList>
            <consortium name="Molecular Ecology Group"/>
        </authorList>
    </citation>
    <scope>NUCLEOTIDE SEQUENCE</scope>
</reference>
<dbReference type="GO" id="GO:0016020">
    <property type="term" value="C:membrane"/>
    <property type="evidence" value="ECO:0007669"/>
    <property type="project" value="InterPro"/>
</dbReference>
<accession>A0A8S3ZRQ7</accession>
<dbReference type="SUPFAM" id="SSF49313">
    <property type="entry name" value="Cadherin-like"/>
    <property type="match status" value="1"/>
</dbReference>
<dbReference type="AlphaFoldDB" id="A0A8S3ZRQ7"/>
<organism evidence="3 4">
    <name type="scientific">Candidula unifasciata</name>
    <dbReference type="NCBI Taxonomy" id="100452"/>
    <lineage>
        <taxon>Eukaryota</taxon>
        <taxon>Metazoa</taxon>
        <taxon>Spiralia</taxon>
        <taxon>Lophotrochozoa</taxon>
        <taxon>Mollusca</taxon>
        <taxon>Gastropoda</taxon>
        <taxon>Heterobranchia</taxon>
        <taxon>Euthyneura</taxon>
        <taxon>Panpulmonata</taxon>
        <taxon>Eupulmonata</taxon>
        <taxon>Stylommatophora</taxon>
        <taxon>Helicina</taxon>
        <taxon>Helicoidea</taxon>
        <taxon>Geomitridae</taxon>
        <taxon>Candidula</taxon>
    </lineage>
</organism>
<keyword evidence="4" id="KW-1185">Reference proteome</keyword>
<proteinExistence type="predicted"/>
<dbReference type="OrthoDB" id="6141116at2759"/>
<evidence type="ECO:0000256" key="1">
    <source>
        <dbReference type="PROSITE-ProRule" id="PRU00043"/>
    </source>
</evidence>
<feature type="domain" description="Cadherin" evidence="2">
    <location>
        <begin position="5"/>
        <end position="74"/>
    </location>
</feature>
<dbReference type="GO" id="GO:0005509">
    <property type="term" value="F:calcium ion binding"/>
    <property type="evidence" value="ECO:0007669"/>
    <property type="project" value="UniProtKB-UniRule"/>
</dbReference>
<dbReference type="InterPro" id="IPR002126">
    <property type="entry name" value="Cadherin-like_dom"/>
</dbReference>
<feature type="non-terminal residue" evidence="3">
    <location>
        <position position="192"/>
    </location>
</feature>
<evidence type="ECO:0000313" key="3">
    <source>
        <dbReference type="EMBL" id="CAG5130540.1"/>
    </source>
</evidence>
<dbReference type="PROSITE" id="PS50268">
    <property type="entry name" value="CADHERIN_2"/>
    <property type="match status" value="1"/>
</dbReference>
<name>A0A8S3ZRQ7_9EUPU</name>
<feature type="non-terminal residue" evidence="3">
    <location>
        <position position="1"/>
    </location>
</feature>
<sequence>FAGVGNFSISLPNGFVEVAQVLDFESMYRATGNRADLCYYNLTVIAMDQGTPSLQAIAYFKIGILDGDDLGPTFVYGSCISSTEPYGPTCIRARYVSNLQPGNSQYIHYFHRLWYFTPYPADTNNPNGNVEIIAQDRDTLDSNITCRIAQTLPSGFEQYFSVSTVQIGQTKQYRCVVTYSPVNNVPLNRNTF</sequence>
<dbReference type="EMBL" id="CAJHNH020004090">
    <property type="protein sequence ID" value="CAG5130540.1"/>
    <property type="molecule type" value="Genomic_DNA"/>
</dbReference>
<evidence type="ECO:0000313" key="4">
    <source>
        <dbReference type="Proteomes" id="UP000678393"/>
    </source>
</evidence>
<dbReference type="Gene3D" id="2.60.40.60">
    <property type="entry name" value="Cadherins"/>
    <property type="match status" value="1"/>
</dbReference>
<dbReference type="InterPro" id="IPR015919">
    <property type="entry name" value="Cadherin-like_sf"/>
</dbReference>
<evidence type="ECO:0000259" key="2">
    <source>
        <dbReference type="PROSITE" id="PS50268"/>
    </source>
</evidence>
<dbReference type="GO" id="GO:0007156">
    <property type="term" value="P:homophilic cell adhesion via plasma membrane adhesion molecules"/>
    <property type="evidence" value="ECO:0007669"/>
    <property type="project" value="InterPro"/>
</dbReference>
<dbReference type="Proteomes" id="UP000678393">
    <property type="component" value="Unassembled WGS sequence"/>
</dbReference>
<dbReference type="CDD" id="cd11304">
    <property type="entry name" value="Cadherin_repeat"/>
    <property type="match status" value="1"/>
</dbReference>
<protein>
    <recommendedName>
        <fullName evidence="2">Cadherin domain-containing protein</fullName>
    </recommendedName>
</protein>